<accession>A0A4Q9KCF4</accession>
<dbReference type="EMBL" id="SDMQ01000009">
    <property type="protein sequence ID" value="TBT83959.1"/>
    <property type="molecule type" value="Genomic_DNA"/>
</dbReference>
<organism evidence="4 5">
    <name type="scientific">Propioniciclava sinopodophylli</name>
    <dbReference type="NCBI Taxonomy" id="1837344"/>
    <lineage>
        <taxon>Bacteria</taxon>
        <taxon>Bacillati</taxon>
        <taxon>Actinomycetota</taxon>
        <taxon>Actinomycetes</taxon>
        <taxon>Propionibacteriales</taxon>
        <taxon>Propionibacteriaceae</taxon>
        <taxon>Propioniciclava</taxon>
    </lineage>
</organism>
<dbReference type="OrthoDB" id="4425833at2"/>
<evidence type="ECO:0000256" key="2">
    <source>
        <dbReference type="ARBA" id="ARBA00022840"/>
    </source>
</evidence>
<protein>
    <submittedName>
        <fullName evidence="4">ATP-binding cassette domain-containing protein</fullName>
    </submittedName>
</protein>
<dbReference type="SUPFAM" id="SSF52540">
    <property type="entry name" value="P-loop containing nucleoside triphosphate hydrolases"/>
    <property type="match status" value="1"/>
</dbReference>
<comment type="caution">
    <text evidence="4">The sequence shown here is derived from an EMBL/GenBank/DDBJ whole genome shotgun (WGS) entry which is preliminary data.</text>
</comment>
<dbReference type="SMART" id="SM00382">
    <property type="entry name" value="AAA"/>
    <property type="match status" value="1"/>
</dbReference>
<dbReference type="GO" id="GO:0005886">
    <property type="term" value="C:plasma membrane"/>
    <property type="evidence" value="ECO:0007669"/>
    <property type="project" value="TreeGrafter"/>
</dbReference>
<dbReference type="RefSeq" id="WP_131168413.1">
    <property type="nucleotide sequence ID" value="NZ_CANLBI010000011.1"/>
</dbReference>
<dbReference type="InterPro" id="IPR027417">
    <property type="entry name" value="P-loop_NTPase"/>
</dbReference>
<reference evidence="4 5" key="1">
    <citation type="submission" date="2019-01" db="EMBL/GenBank/DDBJ databases">
        <title>Lactibacter flavus gen. nov., sp. nov., a novel bacterium of the family Propionibacteriaceae isolated from raw milk and dairy products.</title>
        <authorList>
            <person name="Huptas C."/>
            <person name="Wenning M."/>
            <person name="Breitenwieser F."/>
            <person name="Doll E."/>
            <person name="Von Neubeck M."/>
            <person name="Busse H.-J."/>
            <person name="Scherer S."/>
        </authorList>
    </citation>
    <scope>NUCLEOTIDE SEQUENCE [LARGE SCALE GENOMIC DNA]</scope>
    <source>
        <strain evidence="4 5">KCTC 33808</strain>
    </source>
</reference>
<dbReference type="GO" id="GO:0022857">
    <property type="term" value="F:transmembrane transporter activity"/>
    <property type="evidence" value="ECO:0007669"/>
    <property type="project" value="TreeGrafter"/>
</dbReference>
<sequence>MTVHCELRGVSKSFGAKEVLRDLDLAVAAGEMVAITGPSGSGKTTILNLLGLLEAPDAGEVRLLGAPAPQPRSRGAQQYLRHHLGYLFQNFALVDADTVQQNLDLALTYAPRAGDRSAQVDAALRFVGLNGAQGRRVATLSGGEQQRVAIARLLLKPCEIVLADEPTGSLDADNRDIVLTLLRDMNRAGKTIVVVTHDPVVVAACDRAVTLSAPATLAGV</sequence>
<dbReference type="PROSITE" id="PS00211">
    <property type="entry name" value="ABC_TRANSPORTER_1"/>
    <property type="match status" value="1"/>
</dbReference>
<dbReference type="GO" id="GO:0016887">
    <property type="term" value="F:ATP hydrolysis activity"/>
    <property type="evidence" value="ECO:0007669"/>
    <property type="project" value="InterPro"/>
</dbReference>
<feature type="domain" description="ABC transporter" evidence="3">
    <location>
        <begin position="5"/>
        <end position="220"/>
    </location>
</feature>
<evidence type="ECO:0000313" key="5">
    <source>
        <dbReference type="Proteomes" id="UP000292373"/>
    </source>
</evidence>
<dbReference type="InterPro" id="IPR003593">
    <property type="entry name" value="AAA+_ATPase"/>
</dbReference>
<keyword evidence="2 4" id="KW-0067">ATP-binding</keyword>
<keyword evidence="1" id="KW-0547">Nucleotide-binding</keyword>
<evidence type="ECO:0000259" key="3">
    <source>
        <dbReference type="PROSITE" id="PS50893"/>
    </source>
</evidence>
<dbReference type="PANTHER" id="PTHR24220:SF86">
    <property type="entry name" value="ABC TRANSPORTER ABCH.1"/>
    <property type="match status" value="1"/>
</dbReference>
<evidence type="ECO:0000256" key="1">
    <source>
        <dbReference type="ARBA" id="ARBA00022741"/>
    </source>
</evidence>
<dbReference type="Pfam" id="PF00005">
    <property type="entry name" value="ABC_tran"/>
    <property type="match status" value="1"/>
</dbReference>
<keyword evidence="5" id="KW-1185">Reference proteome</keyword>
<dbReference type="GO" id="GO:0005524">
    <property type="term" value="F:ATP binding"/>
    <property type="evidence" value="ECO:0007669"/>
    <property type="project" value="UniProtKB-KW"/>
</dbReference>
<dbReference type="PANTHER" id="PTHR24220">
    <property type="entry name" value="IMPORT ATP-BINDING PROTEIN"/>
    <property type="match status" value="1"/>
</dbReference>
<dbReference type="PROSITE" id="PS50893">
    <property type="entry name" value="ABC_TRANSPORTER_2"/>
    <property type="match status" value="1"/>
</dbReference>
<evidence type="ECO:0000313" key="4">
    <source>
        <dbReference type="EMBL" id="TBT83959.1"/>
    </source>
</evidence>
<gene>
    <name evidence="4" type="ORF">ET989_09810</name>
</gene>
<dbReference type="InterPro" id="IPR017871">
    <property type="entry name" value="ABC_transporter-like_CS"/>
</dbReference>
<proteinExistence type="predicted"/>
<dbReference type="InterPro" id="IPR003439">
    <property type="entry name" value="ABC_transporter-like_ATP-bd"/>
</dbReference>
<dbReference type="InterPro" id="IPR015854">
    <property type="entry name" value="ABC_transpr_LolD-like"/>
</dbReference>
<dbReference type="AlphaFoldDB" id="A0A4Q9KCF4"/>
<dbReference type="Gene3D" id="3.40.50.300">
    <property type="entry name" value="P-loop containing nucleotide triphosphate hydrolases"/>
    <property type="match status" value="1"/>
</dbReference>
<dbReference type="Proteomes" id="UP000292373">
    <property type="component" value="Unassembled WGS sequence"/>
</dbReference>
<name>A0A4Q9KCF4_9ACTN</name>